<dbReference type="Gene3D" id="3.30.70.1290">
    <property type="entry name" value="Transposase IS200-like"/>
    <property type="match status" value="1"/>
</dbReference>
<reference evidence="3" key="1">
    <citation type="submission" date="2019-02" db="EMBL/GenBank/DDBJ databases">
        <authorList>
            <person name="Gruber-Vodicka R. H."/>
            <person name="Seah K. B. B."/>
        </authorList>
    </citation>
    <scope>NUCLEOTIDE SEQUENCE</scope>
    <source>
        <strain evidence="2">BECK_BZ163</strain>
        <strain evidence="3">BECK_BZ164</strain>
        <strain evidence="1">BECK_BZ165</strain>
    </source>
</reference>
<evidence type="ECO:0000313" key="1">
    <source>
        <dbReference type="EMBL" id="VFJ44870.1"/>
    </source>
</evidence>
<organism evidence="3">
    <name type="scientific">Candidatus Kentrum sp. FM</name>
    <dbReference type="NCBI Taxonomy" id="2126340"/>
    <lineage>
        <taxon>Bacteria</taxon>
        <taxon>Pseudomonadati</taxon>
        <taxon>Pseudomonadota</taxon>
        <taxon>Gammaproteobacteria</taxon>
        <taxon>Candidatus Kentrum</taxon>
    </lineage>
</organism>
<evidence type="ECO:0000313" key="2">
    <source>
        <dbReference type="EMBL" id="VFJ61221.1"/>
    </source>
</evidence>
<sequence>MFKRAHKTATCPCCPYRVWEEGNHPRAITSEAMMRRKIDYIHHNPVARGYGYPGTGAIPVRGIIWGNRS</sequence>
<dbReference type="InterPro" id="IPR036515">
    <property type="entry name" value="Transposase_17_sf"/>
</dbReference>
<evidence type="ECO:0008006" key="4">
    <source>
        <dbReference type="Google" id="ProtNLM"/>
    </source>
</evidence>
<dbReference type="EMBL" id="CAADFL010000182">
    <property type="protein sequence ID" value="VFK11440.1"/>
    <property type="molecule type" value="Genomic_DNA"/>
</dbReference>
<dbReference type="GO" id="GO:0006313">
    <property type="term" value="P:DNA transposition"/>
    <property type="evidence" value="ECO:0007669"/>
    <property type="project" value="InterPro"/>
</dbReference>
<dbReference type="GO" id="GO:0003677">
    <property type="term" value="F:DNA binding"/>
    <property type="evidence" value="ECO:0007669"/>
    <property type="project" value="InterPro"/>
</dbReference>
<dbReference type="EMBL" id="CAADFA010000017">
    <property type="protein sequence ID" value="VFJ44870.1"/>
    <property type="molecule type" value="Genomic_DNA"/>
</dbReference>
<evidence type="ECO:0000313" key="3">
    <source>
        <dbReference type="EMBL" id="VFK11440.1"/>
    </source>
</evidence>
<dbReference type="EMBL" id="CAADEZ010000280">
    <property type="protein sequence ID" value="VFJ61221.1"/>
    <property type="molecule type" value="Genomic_DNA"/>
</dbReference>
<gene>
    <name evidence="2" type="ORF">BECKFM1743A_GA0114220_102807</name>
    <name evidence="3" type="ORF">BECKFM1743B_GA0114221_101827</name>
    <name evidence="1" type="ORF">BECKFM1743C_GA0114222_100177</name>
</gene>
<proteinExistence type="predicted"/>
<dbReference type="GO" id="GO:0004803">
    <property type="term" value="F:transposase activity"/>
    <property type="evidence" value="ECO:0007669"/>
    <property type="project" value="InterPro"/>
</dbReference>
<name>A0A450W304_9GAMM</name>
<dbReference type="AlphaFoldDB" id="A0A450W304"/>
<accession>A0A450W304</accession>
<protein>
    <recommendedName>
        <fullName evidence="4">Transposase</fullName>
    </recommendedName>
</protein>